<proteinExistence type="predicted"/>
<comment type="caution">
    <text evidence="1">The sequence shown here is derived from an EMBL/GenBank/DDBJ whole genome shotgun (WGS) entry which is preliminary data.</text>
</comment>
<protein>
    <recommendedName>
        <fullName evidence="3">F-box domain-containing protein</fullName>
    </recommendedName>
</protein>
<dbReference type="PANTHER" id="PTHR38926:SF72">
    <property type="entry name" value="IM:7136021-RELATED"/>
    <property type="match status" value="1"/>
</dbReference>
<evidence type="ECO:0000313" key="2">
    <source>
        <dbReference type="Proteomes" id="UP000283269"/>
    </source>
</evidence>
<dbReference type="AlphaFoldDB" id="A0A409XU98"/>
<evidence type="ECO:0000313" key="1">
    <source>
        <dbReference type="EMBL" id="PPQ94271.1"/>
    </source>
</evidence>
<evidence type="ECO:0008006" key="3">
    <source>
        <dbReference type="Google" id="ProtNLM"/>
    </source>
</evidence>
<sequence length="547" mass="61513">MSSRPGPSFRYSMESTSALPIYRINDDILSLIVQINANMFENKGAFLFTRNASQVCHTWRQALLASPSVWARLLDIDQLRHMPEWWGHKVLRRASTAPLWIKSTEVGRYMQREVGFLLHVLDTRWNNVERLYIRTSTVEGTKVTHHDWNALFRPAPLLKELGLYISGLEDAVFDFPLLGDSAPSLRVFRAKDVKFSARATWLNGLRSVTVGNSSLPEIMQILQGAPLLEYLRIEKLDGEGNVKQQALPIVRLRHLKHLDISSSQLRVCSSLLECLTIPPNCSLIITRMFIPTKDTLEYILTDLLHPLSQFMDRYLAFHNSSTISITHSSKSFSLKDNSSPEEDSTCFALTICLEGNTGFTPYVLDIIMGAFSPALSRTAFLKFGTFRAPTGIIDVLISFLPQSPMIRTLETDERFILHLFEAQEDSTELLLPTLHTIKLDTFNVSFLGCFGGNNEENRSALVDYLVLRSEAGKPINILDLTQCSDLDVNTLIPFLEDLSLFGLKILWARYGMSNSIQQFEHVCEGSGLDVASRFVVSPSLSGASSID</sequence>
<dbReference type="InParanoid" id="A0A409XU98"/>
<dbReference type="OrthoDB" id="2848039at2759"/>
<keyword evidence="2" id="KW-1185">Reference proteome</keyword>
<organism evidence="1 2">
    <name type="scientific">Psilocybe cyanescens</name>
    <dbReference type="NCBI Taxonomy" id="93625"/>
    <lineage>
        <taxon>Eukaryota</taxon>
        <taxon>Fungi</taxon>
        <taxon>Dikarya</taxon>
        <taxon>Basidiomycota</taxon>
        <taxon>Agaricomycotina</taxon>
        <taxon>Agaricomycetes</taxon>
        <taxon>Agaricomycetidae</taxon>
        <taxon>Agaricales</taxon>
        <taxon>Agaricineae</taxon>
        <taxon>Strophariaceae</taxon>
        <taxon>Psilocybe</taxon>
    </lineage>
</organism>
<dbReference type="Proteomes" id="UP000283269">
    <property type="component" value="Unassembled WGS sequence"/>
</dbReference>
<reference evidence="1 2" key="1">
    <citation type="journal article" date="2018" name="Evol. Lett.">
        <title>Horizontal gene cluster transfer increased hallucinogenic mushroom diversity.</title>
        <authorList>
            <person name="Reynolds H.T."/>
            <person name="Vijayakumar V."/>
            <person name="Gluck-Thaler E."/>
            <person name="Korotkin H.B."/>
            <person name="Matheny P.B."/>
            <person name="Slot J.C."/>
        </authorList>
    </citation>
    <scope>NUCLEOTIDE SEQUENCE [LARGE SCALE GENOMIC DNA]</scope>
    <source>
        <strain evidence="1 2">2631</strain>
    </source>
</reference>
<accession>A0A409XU98</accession>
<gene>
    <name evidence="1" type="ORF">CVT25_004930</name>
</gene>
<dbReference type="PANTHER" id="PTHR38926">
    <property type="entry name" value="F-BOX DOMAIN CONTAINING PROTEIN, EXPRESSED"/>
    <property type="match status" value="1"/>
</dbReference>
<name>A0A409XU98_PSICY</name>
<dbReference type="EMBL" id="NHYD01000400">
    <property type="protein sequence ID" value="PPQ94271.1"/>
    <property type="molecule type" value="Genomic_DNA"/>
</dbReference>